<accession>A0A852Y9J5</accession>
<keyword evidence="2" id="KW-1185">Reference proteome</keyword>
<dbReference type="EMBL" id="JACBZY010000001">
    <property type="protein sequence ID" value="NYG97964.1"/>
    <property type="molecule type" value="Genomic_DNA"/>
</dbReference>
<dbReference type="SUPFAM" id="SSF56112">
    <property type="entry name" value="Protein kinase-like (PK-like)"/>
    <property type="match status" value="1"/>
</dbReference>
<evidence type="ECO:0000313" key="1">
    <source>
        <dbReference type="EMBL" id="NYG97964.1"/>
    </source>
</evidence>
<evidence type="ECO:0000313" key="2">
    <source>
        <dbReference type="Proteomes" id="UP000553888"/>
    </source>
</evidence>
<evidence type="ECO:0008006" key="3">
    <source>
        <dbReference type="Google" id="ProtNLM"/>
    </source>
</evidence>
<sequence length="319" mass="33727">MIDGDREPDTGEADIDLDAGVEPHADAGAGAGAGARAGARADAPLEQPLAGGNASAGVVRVGDTVRKPWLAATPAVHAYLALLAERDPELPLPRAHGRDAAGRQVLDFVPGTPALELPPFDTATLRMVGALIRRIHDASPTPDEWMRAARPPFATPLLPTPVAASASGEPDLIGHHDLAPWNLVVDTGTDTATAPTRLTFIDWDGAGPTTRAWELAYALPAFAFAHADADPREVAGRVRDLWHGYTEPDAAAFDPADLRPRTLALLARRAEAMHDHLRASHAAGVEPWATMFTAGHGAHWRGVADFLAAHPCVWMRALT</sequence>
<dbReference type="InterPro" id="IPR011009">
    <property type="entry name" value="Kinase-like_dom_sf"/>
</dbReference>
<dbReference type="RefSeq" id="WP_218853424.1">
    <property type="nucleotide sequence ID" value="NZ_JACBZY010000001.1"/>
</dbReference>
<gene>
    <name evidence="1" type="ORF">BJ979_000590</name>
</gene>
<dbReference type="AlphaFoldDB" id="A0A852Y9J5"/>
<organism evidence="1 2">
    <name type="scientific">Schumannella luteola</name>
    <dbReference type="NCBI Taxonomy" id="472059"/>
    <lineage>
        <taxon>Bacteria</taxon>
        <taxon>Bacillati</taxon>
        <taxon>Actinomycetota</taxon>
        <taxon>Actinomycetes</taxon>
        <taxon>Micrococcales</taxon>
        <taxon>Microbacteriaceae</taxon>
        <taxon>Schumannella</taxon>
    </lineage>
</organism>
<comment type="caution">
    <text evidence="1">The sequence shown here is derived from an EMBL/GenBank/DDBJ whole genome shotgun (WGS) entry which is preliminary data.</text>
</comment>
<protein>
    <recommendedName>
        <fullName evidence="3">Phosphotransferase</fullName>
    </recommendedName>
</protein>
<reference evidence="1 2" key="1">
    <citation type="submission" date="2020-07" db="EMBL/GenBank/DDBJ databases">
        <title>Sequencing the genomes of 1000 actinobacteria strains.</title>
        <authorList>
            <person name="Klenk H.-P."/>
        </authorList>
    </citation>
    <scope>NUCLEOTIDE SEQUENCE [LARGE SCALE GENOMIC DNA]</scope>
    <source>
        <strain evidence="1 2">DSM 23141</strain>
    </source>
</reference>
<proteinExistence type="predicted"/>
<dbReference type="Proteomes" id="UP000553888">
    <property type="component" value="Unassembled WGS sequence"/>
</dbReference>
<name>A0A852Y9J5_9MICO</name>